<evidence type="ECO:0000313" key="2">
    <source>
        <dbReference type="Proteomes" id="UP001164250"/>
    </source>
</evidence>
<comment type="caution">
    <text evidence="1">The sequence shown here is derived from an EMBL/GenBank/DDBJ whole genome shotgun (WGS) entry which is preliminary data.</text>
</comment>
<dbReference type="EMBL" id="CM047901">
    <property type="protein sequence ID" value="KAJ0097016.1"/>
    <property type="molecule type" value="Genomic_DNA"/>
</dbReference>
<protein>
    <submittedName>
        <fullName evidence="1">Uncharacterized protein</fullName>
    </submittedName>
</protein>
<name>A0ACC1BDG9_9ROSI</name>
<keyword evidence="2" id="KW-1185">Reference proteome</keyword>
<dbReference type="Proteomes" id="UP001164250">
    <property type="component" value="Chromosome 5"/>
</dbReference>
<gene>
    <name evidence="1" type="ORF">Patl1_28689</name>
</gene>
<evidence type="ECO:0000313" key="1">
    <source>
        <dbReference type="EMBL" id="KAJ0097016.1"/>
    </source>
</evidence>
<organism evidence="1 2">
    <name type="scientific">Pistacia atlantica</name>
    <dbReference type="NCBI Taxonomy" id="434234"/>
    <lineage>
        <taxon>Eukaryota</taxon>
        <taxon>Viridiplantae</taxon>
        <taxon>Streptophyta</taxon>
        <taxon>Embryophyta</taxon>
        <taxon>Tracheophyta</taxon>
        <taxon>Spermatophyta</taxon>
        <taxon>Magnoliopsida</taxon>
        <taxon>eudicotyledons</taxon>
        <taxon>Gunneridae</taxon>
        <taxon>Pentapetalae</taxon>
        <taxon>rosids</taxon>
        <taxon>malvids</taxon>
        <taxon>Sapindales</taxon>
        <taxon>Anacardiaceae</taxon>
        <taxon>Pistacia</taxon>
    </lineage>
</organism>
<sequence>MLSSQATATEDLLLERLEGIYTYGQPRVGDEQFGKFMEMKLKEHNVRYFRLVYSNDMVPRLPYDDSDLMFKHFGTCIYHNLHYEAKVVQEQPNKNYFSPLNAIPMMINAFLELIRSFTIVYKMGPDYKEG</sequence>
<reference evidence="2" key="1">
    <citation type="journal article" date="2023" name="G3 (Bethesda)">
        <title>Genome assembly and association tests identify interacting loci associated with vigor, precocity, and sex in interspecific pistachio rootstocks.</title>
        <authorList>
            <person name="Palmer W."/>
            <person name="Jacygrad E."/>
            <person name="Sagayaradj S."/>
            <person name="Cavanaugh K."/>
            <person name="Han R."/>
            <person name="Bertier L."/>
            <person name="Beede B."/>
            <person name="Kafkas S."/>
            <person name="Golino D."/>
            <person name="Preece J."/>
            <person name="Michelmore R."/>
        </authorList>
    </citation>
    <scope>NUCLEOTIDE SEQUENCE [LARGE SCALE GENOMIC DNA]</scope>
</reference>
<accession>A0ACC1BDG9</accession>
<proteinExistence type="predicted"/>